<proteinExistence type="predicted"/>
<evidence type="ECO:0000313" key="3">
    <source>
        <dbReference type="Proteomes" id="UP000031982"/>
    </source>
</evidence>
<evidence type="ECO:0000313" key="2">
    <source>
        <dbReference type="EMBL" id="KIL72501.1"/>
    </source>
</evidence>
<dbReference type="Proteomes" id="UP000031982">
    <property type="component" value="Unassembled WGS sequence"/>
</dbReference>
<organism evidence="2 3">
    <name type="scientific">Bacillus badius</name>
    <dbReference type="NCBI Taxonomy" id="1455"/>
    <lineage>
        <taxon>Bacteria</taxon>
        <taxon>Bacillati</taxon>
        <taxon>Bacillota</taxon>
        <taxon>Bacilli</taxon>
        <taxon>Bacillales</taxon>
        <taxon>Bacillaceae</taxon>
        <taxon>Pseudobacillus</taxon>
    </lineage>
</organism>
<comment type="caution">
    <text evidence="2">The sequence shown here is derived from an EMBL/GenBank/DDBJ whole genome shotgun (WGS) entry which is preliminary data.</text>
</comment>
<reference evidence="2 3" key="1">
    <citation type="submission" date="2015-01" db="EMBL/GenBank/DDBJ databases">
        <title>Genome Assembly of Bacillus badius MTCC 1458.</title>
        <authorList>
            <person name="Verma A."/>
            <person name="Khatri I."/>
            <person name="Mual P."/>
            <person name="Subramanian S."/>
            <person name="Krishnamurthi S."/>
        </authorList>
    </citation>
    <scope>NUCLEOTIDE SEQUENCE [LARGE SCALE GENOMIC DNA]</scope>
    <source>
        <strain evidence="2 3">MTCC 1458</strain>
    </source>
</reference>
<protein>
    <submittedName>
        <fullName evidence="2">Uncharacterized protein</fullName>
    </submittedName>
</protein>
<evidence type="ECO:0000256" key="1">
    <source>
        <dbReference type="SAM" id="SignalP"/>
    </source>
</evidence>
<feature type="signal peptide" evidence="1">
    <location>
        <begin position="1"/>
        <end position="28"/>
    </location>
</feature>
<accession>A0ABR5ANP3</accession>
<keyword evidence="1" id="KW-0732">Signal</keyword>
<name>A0ABR5ANP3_BACBA</name>
<dbReference type="EMBL" id="JXLP01000034">
    <property type="protein sequence ID" value="KIL72501.1"/>
    <property type="molecule type" value="Genomic_DNA"/>
</dbReference>
<keyword evidence="3" id="KW-1185">Reference proteome</keyword>
<dbReference type="RefSeq" id="WP_041102139.1">
    <property type="nucleotide sequence ID" value="NZ_JARTHD010000060.1"/>
</dbReference>
<feature type="chain" id="PRO_5045281220" evidence="1">
    <location>
        <begin position="29"/>
        <end position="271"/>
    </location>
</feature>
<gene>
    <name evidence="2" type="ORF">SD77_3501</name>
</gene>
<sequence>MKKNKILIGVLSTSLLLSGLAVTSPVSAESIASNEKLIENSNNEVSDFKMINQTDKTLKYTYTQNGENFMVEEEFLSESEVTSTVFIKNKETGEYEKDDIITTSYLKDEEVVVQNSESLGEIDRIHINPKVDYNAPTAPTINHSELLSQTGKSAKSISPLASSESWKYYSTSNGTSTPTRWLVGAIGITISAITKVPATAKWVVNIANLTYQLGSKAVYYKYVYYKRGSGISTETLTHRYIYTDSGRTKAVGRSTTLSGRTGMKVISTQTY</sequence>